<feature type="compositionally biased region" description="Pro residues" evidence="1">
    <location>
        <begin position="45"/>
        <end position="55"/>
    </location>
</feature>
<dbReference type="Proteomes" id="UP001238467">
    <property type="component" value="Unassembled WGS sequence"/>
</dbReference>
<protein>
    <submittedName>
        <fullName evidence="2">Uncharacterized protein</fullName>
    </submittedName>
</protein>
<organism evidence="2 3">
    <name type="scientific">Ancylobacter vacuolatus</name>
    <dbReference type="NCBI Taxonomy" id="223389"/>
    <lineage>
        <taxon>Bacteria</taxon>
        <taxon>Pseudomonadati</taxon>
        <taxon>Pseudomonadota</taxon>
        <taxon>Alphaproteobacteria</taxon>
        <taxon>Hyphomicrobiales</taxon>
        <taxon>Xanthobacteraceae</taxon>
        <taxon>Ancylobacter</taxon>
    </lineage>
</organism>
<evidence type="ECO:0000256" key="1">
    <source>
        <dbReference type="SAM" id="MobiDB-lite"/>
    </source>
</evidence>
<sequence length="64" mass="6563">MGTIDQQGDGYKCHAAGAPDGSFVIRLQQQGAAEAEAGIIVGKAPPRPTKKPPFPGGFSSLAIR</sequence>
<gene>
    <name evidence="2" type="ORF">J2S76_004500</name>
</gene>
<feature type="region of interest" description="Disordered" evidence="1">
    <location>
        <begin position="41"/>
        <end position="64"/>
    </location>
</feature>
<accession>A0ABU0DNN2</accession>
<name>A0ABU0DNN2_9HYPH</name>
<proteinExistence type="predicted"/>
<keyword evidence="3" id="KW-1185">Reference proteome</keyword>
<dbReference type="EMBL" id="JAUSUH010000015">
    <property type="protein sequence ID" value="MDQ0350044.1"/>
    <property type="molecule type" value="Genomic_DNA"/>
</dbReference>
<reference evidence="2 3" key="1">
    <citation type="submission" date="2023-07" db="EMBL/GenBank/DDBJ databases">
        <title>Genomic Encyclopedia of Type Strains, Phase IV (KMG-IV): sequencing the most valuable type-strain genomes for metagenomic binning, comparative biology and taxonomic classification.</title>
        <authorList>
            <person name="Goeker M."/>
        </authorList>
    </citation>
    <scope>NUCLEOTIDE SEQUENCE [LARGE SCALE GENOMIC DNA]</scope>
    <source>
        <strain evidence="2 3">DSM 1277</strain>
    </source>
</reference>
<comment type="caution">
    <text evidence="2">The sequence shown here is derived from an EMBL/GenBank/DDBJ whole genome shotgun (WGS) entry which is preliminary data.</text>
</comment>
<evidence type="ECO:0000313" key="3">
    <source>
        <dbReference type="Proteomes" id="UP001238467"/>
    </source>
</evidence>
<dbReference type="RefSeq" id="WP_370874829.1">
    <property type="nucleotide sequence ID" value="NZ_JAUSUH010000015.1"/>
</dbReference>
<evidence type="ECO:0000313" key="2">
    <source>
        <dbReference type="EMBL" id="MDQ0350044.1"/>
    </source>
</evidence>